<dbReference type="GO" id="GO:0051287">
    <property type="term" value="F:NAD binding"/>
    <property type="evidence" value="ECO:0007669"/>
    <property type="project" value="InterPro"/>
</dbReference>
<evidence type="ECO:0000256" key="4">
    <source>
        <dbReference type="ARBA" id="ARBA00023027"/>
    </source>
</evidence>
<dbReference type="InterPro" id="IPR036291">
    <property type="entry name" value="NAD(P)-bd_dom_sf"/>
</dbReference>
<dbReference type="PROSITE" id="PS00065">
    <property type="entry name" value="D_2_HYDROXYACID_DH_1"/>
    <property type="match status" value="1"/>
</dbReference>
<feature type="domain" description="D-isomer specific 2-hydroxyacid dehydrogenase NAD-binding" evidence="8">
    <location>
        <begin position="152"/>
        <end position="322"/>
    </location>
</feature>
<evidence type="ECO:0000256" key="5">
    <source>
        <dbReference type="RuleBase" id="RU003719"/>
    </source>
</evidence>
<dbReference type="InterPro" id="IPR006140">
    <property type="entry name" value="D-isomer_DH_NAD-bd"/>
</dbReference>
<evidence type="ECO:0000256" key="3">
    <source>
        <dbReference type="ARBA" id="ARBA00023002"/>
    </source>
</evidence>
<dbReference type="SUPFAM" id="SSF51735">
    <property type="entry name" value="NAD(P)-binding Rossmann-fold domains"/>
    <property type="match status" value="1"/>
</dbReference>
<keyword evidence="3 5" id="KW-0560">Oxidoreductase</keyword>
<dbReference type="InterPro" id="IPR006139">
    <property type="entry name" value="D-isomer_2_OHA_DH_cat_dom"/>
</dbReference>
<dbReference type="InterPro" id="IPR029752">
    <property type="entry name" value="D-isomer_DH_CS1"/>
</dbReference>
<dbReference type="Pfam" id="PF02826">
    <property type="entry name" value="2-Hacid_dh_C"/>
    <property type="match status" value="1"/>
</dbReference>
<evidence type="ECO:0000259" key="7">
    <source>
        <dbReference type="Pfam" id="PF00389"/>
    </source>
</evidence>
<dbReference type="GO" id="GO:0008652">
    <property type="term" value="P:amino acid biosynthetic process"/>
    <property type="evidence" value="ECO:0007669"/>
    <property type="project" value="UniProtKB-KW"/>
</dbReference>
<dbReference type="Proteomes" id="UP000246303">
    <property type="component" value="Unassembled WGS sequence"/>
</dbReference>
<feature type="region of interest" description="Disordered" evidence="6">
    <location>
        <begin position="1"/>
        <end position="30"/>
    </location>
</feature>
<evidence type="ECO:0000256" key="6">
    <source>
        <dbReference type="SAM" id="MobiDB-lite"/>
    </source>
</evidence>
<keyword evidence="4" id="KW-0520">NAD</keyword>
<dbReference type="AlphaFoldDB" id="A0A2V3DM03"/>
<evidence type="ECO:0000313" key="10">
    <source>
        <dbReference type="Proteomes" id="UP000246303"/>
    </source>
</evidence>
<sequence length="348" mass="36460">MDGRKSSQKSSTSTSLPAALNSSDSANSPLQHGRCLMSGKILITPRSLTAQGLENVPELEPLRKLGFELIPGPAGRLPQKSELLVLCTDVVGWLAGIEKIDDEILTAAKALKVISRNGAGTDAIDTEMASVLGISVMRAAGANARGVAELALTLILCALRQVTQANEILHAGRWERRMGKEMPEIRLGIVGYGAIGRTLATLAVSLGAQVSFYDPFAAESAVEHSRIDSLATLFASSDVVSLHSPPPENGKALVDDELLSLLPHGAILVNTARESLVNDSHVLAALEAGRLASYAVDAFDSEPPALTALLMHPNTVLTPHIGAYTGHSVSRAVQYAVNNLVGSLSTGA</sequence>
<name>A0A2V3DM03_9MICC</name>
<evidence type="ECO:0000256" key="1">
    <source>
        <dbReference type="ARBA" id="ARBA00005854"/>
    </source>
</evidence>
<dbReference type="PANTHER" id="PTHR42789:SF1">
    <property type="entry name" value="D-ISOMER SPECIFIC 2-HYDROXYACID DEHYDROGENASE FAMILY PROTEIN (AFU_ORTHOLOGUE AFUA_6G10090)"/>
    <property type="match status" value="1"/>
</dbReference>
<dbReference type="Gene3D" id="3.40.50.720">
    <property type="entry name" value="NAD(P)-binding Rossmann-like Domain"/>
    <property type="match status" value="2"/>
</dbReference>
<dbReference type="PANTHER" id="PTHR42789">
    <property type="entry name" value="D-ISOMER SPECIFIC 2-HYDROXYACID DEHYDROGENASE FAMILY PROTEIN (AFU_ORTHOLOGUE AFUA_6G10090)"/>
    <property type="match status" value="1"/>
</dbReference>
<dbReference type="SUPFAM" id="SSF52283">
    <property type="entry name" value="Formate/glycerate dehydrogenase catalytic domain-like"/>
    <property type="match status" value="1"/>
</dbReference>
<accession>A0A2V3DM03</accession>
<organism evidence="9 10">
    <name type="scientific">Arthrobacter psychrochitiniphilus</name>
    <dbReference type="NCBI Taxonomy" id="291045"/>
    <lineage>
        <taxon>Bacteria</taxon>
        <taxon>Bacillati</taxon>
        <taxon>Actinomycetota</taxon>
        <taxon>Actinomycetes</taxon>
        <taxon>Micrococcales</taxon>
        <taxon>Micrococcaceae</taxon>
        <taxon>Arthrobacter</taxon>
    </lineage>
</organism>
<comment type="caution">
    <text evidence="9">The sequence shown here is derived from an EMBL/GenBank/DDBJ whole genome shotgun (WGS) entry which is preliminary data.</text>
</comment>
<proteinExistence type="inferred from homology"/>
<evidence type="ECO:0000259" key="8">
    <source>
        <dbReference type="Pfam" id="PF02826"/>
    </source>
</evidence>
<evidence type="ECO:0000313" key="9">
    <source>
        <dbReference type="EMBL" id="PXA63955.1"/>
    </source>
</evidence>
<dbReference type="EMBL" id="QHLZ01000019">
    <property type="protein sequence ID" value="PXA63955.1"/>
    <property type="molecule type" value="Genomic_DNA"/>
</dbReference>
<comment type="similarity">
    <text evidence="1 5">Belongs to the D-isomer specific 2-hydroxyacid dehydrogenase family.</text>
</comment>
<protein>
    <submittedName>
        <fullName evidence="9">Oxidoreductase</fullName>
    </submittedName>
</protein>
<keyword evidence="2" id="KW-0028">Amino-acid biosynthesis</keyword>
<evidence type="ECO:0000256" key="2">
    <source>
        <dbReference type="ARBA" id="ARBA00022605"/>
    </source>
</evidence>
<feature type="domain" description="D-isomer specific 2-hydroxyacid dehydrogenase catalytic" evidence="7">
    <location>
        <begin position="96"/>
        <end position="345"/>
    </location>
</feature>
<gene>
    <name evidence="9" type="ORF">CVS29_17730</name>
</gene>
<dbReference type="Pfam" id="PF00389">
    <property type="entry name" value="2-Hacid_dh"/>
    <property type="match status" value="1"/>
</dbReference>
<keyword evidence="10" id="KW-1185">Reference proteome</keyword>
<feature type="compositionally biased region" description="Polar residues" evidence="6">
    <location>
        <begin position="20"/>
        <end position="30"/>
    </location>
</feature>
<dbReference type="GO" id="GO:0016616">
    <property type="term" value="F:oxidoreductase activity, acting on the CH-OH group of donors, NAD or NADP as acceptor"/>
    <property type="evidence" value="ECO:0007669"/>
    <property type="project" value="InterPro"/>
</dbReference>
<dbReference type="InterPro" id="IPR050857">
    <property type="entry name" value="D-2-hydroxyacid_DH"/>
</dbReference>
<reference evidence="9 10" key="1">
    <citation type="submission" date="2018-05" db="EMBL/GenBank/DDBJ databases">
        <title>Genetic diversity of glacier-inhabiting Cryobacterium bacteria in China and description of Cryobacterium mengkeensis sp. nov. and Arthrobacter glacialis sp. nov.</title>
        <authorList>
            <person name="Liu Q."/>
            <person name="Xin Y.-H."/>
        </authorList>
    </citation>
    <scope>NUCLEOTIDE SEQUENCE [LARGE SCALE GENOMIC DNA]</scope>
    <source>
        <strain evidence="9 10">GP3</strain>
    </source>
</reference>